<accession>A0ACC0CDL9</accession>
<keyword evidence="2" id="KW-1185">Reference proteome</keyword>
<evidence type="ECO:0000313" key="1">
    <source>
        <dbReference type="EMBL" id="KAI5683044.1"/>
    </source>
</evidence>
<evidence type="ECO:0000313" key="2">
    <source>
        <dbReference type="Proteomes" id="UP001060085"/>
    </source>
</evidence>
<organism evidence="1 2">
    <name type="scientific">Catharanthus roseus</name>
    <name type="common">Madagascar periwinkle</name>
    <name type="synonym">Vinca rosea</name>
    <dbReference type="NCBI Taxonomy" id="4058"/>
    <lineage>
        <taxon>Eukaryota</taxon>
        <taxon>Viridiplantae</taxon>
        <taxon>Streptophyta</taxon>
        <taxon>Embryophyta</taxon>
        <taxon>Tracheophyta</taxon>
        <taxon>Spermatophyta</taxon>
        <taxon>Magnoliopsida</taxon>
        <taxon>eudicotyledons</taxon>
        <taxon>Gunneridae</taxon>
        <taxon>Pentapetalae</taxon>
        <taxon>asterids</taxon>
        <taxon>lamiids</taxon>
        <taxon>Gentianales</taxon>
        <taxon>Apocynaceae</taxon>
        <taxon>Rauvolfioideae</taxon>
        <taxon>Vinceae</taxon>
        <taxon>Catharanthinae</taxon>
        <taxon>Catharanthus</taxon>
    </lineage>
</organism>
<proteinExistence type="predicted"/>
<sequence length="588" mass="66696">MSGEGFEVEEWDADFVDQLVQAEELALSSTTTIYTQRHQAPPFHPLPAYGNHISYSPPRELSQRVRDAPAAFGNSYSGLTSTFLLHEKRNDNEDEVERLKKELARVSKKLTLVEEECLEIKKERDNKEEQLKLLSSTTESKDEELHHRNSKALNHGVGIHDRGNPVEYQKENSLRELHKSRAKIHSKGVGIQTEKVSESDNSSSKDDLFASHQHQNKLLDIWDSFNGQSFGRNLVPKLFSTCEVDFHVLFGYLNFSFPSKSKTEISLKSGASLMDLSQSSDAAKVSHLYFMLTKNLRIAIEVEHDQKVPTTTKRGNITYHVESVQELDLCAFIVCEDADVDKAAELAPHSALFFNQVSVTMSFAWILFCDLSQTISCLQISNEMVTFEDLLEALIDLCSLSDEAIVYRSLRILHAVLKHAYSMKRIFSTRDNVVIVGPLSQNTLSDKCEDQSFDKESLFFAHTKMKLEQGNLQREMNLSRTNLFTPGPAFTVSGVNWSSLFDMMCKITSTSLEKHIRLEAVSIMNIIARSCNAYSEREKFASALVFQTILQLLREEAGFPVRKQAVKLLYQLLNCELLCLLQPKMLIM</sequence>
<name>A0ACC0CDL9_CATRO</name>
<reference evidence="2" key="1">
    <citation type="journal article" date="2023" name="Nat. Plants">
        <title>Single-cell RNA sequencing provides a high-resolution roadmap for understanding the multicellular compartmentation of specialized metabolism.</title>
        <authorList>
            <person name="Sun S."/>
            <person name="Shen X."/>
            <person name="Li Y."/>
            <person name="Li Y."/>
            <person name="Wang S."/>
            <person name="Li R."/>
            <person name="Zhang H."/>
            <person name="Shen G."/>
            <person name="Guo B."/>
            <person name="Wei J."/>
            <person name="Xu J."/>
            <person name="St-Pierre B."/>
            <person name="Chen S."/>
            <person name="Sun C."/>
        </authorList>
    </citation>
    <scope>NUCLEOTIDE SEQUENCE [LARGE SCALE GENOMIC DNA]</scope>
</reference>
<gene>
    <name evidence="1" type="ORF">M9H77_04272</name>
</gene>
<comment type="caution">
    <text evidence="1">The sequence shown here is derived from an EMBL/GenBank/DDBJ whole genome shotgun (WGS) entry which is preliminary data.</text>
</comment>
<dbReference type="Proteomes" id="UP001060085">
    <property type="component" value="Linkage Group LG01"/>
</dbReference>
<dbReference type="EMBL" id="CM044701">
    <property type="protein sequence ID" value="KAI5683044.1"/>
    <property type="molecule type" value="Genomic_DNA"/>
</dbReference>
<protein>
    <submittedName>
        <fullName evidence="1">Uncharacterized protein</fullName>
    </submittedName>
</protein>